<comment type="caution">
    <text evidence="2">The sequence shown here is derived from an EMBL/GenBank/DDBJ whole genome shotgun (WGS) entry which is preliminary data.</text>
</comment>
<name>A0A443QHY2_9ACAR</name>
<sequence length="20" mass="2428">MFKRKRSKTANNSVIMHEHL</sequence>
<organism evidence="2 3">
    <name type="scientific">Dinothrombium tinctorium</name>
    <dbReference type="NCBI Taxonomy" id="1965070"/>
    <lineage>
        <taxon>Eukaryota</taxon>
        <taxon>Metazoa</taxon>
        <taxon>Ecdysozoa</taxon>
        <taxon>Arthropoda</taxon>
        <taxon>Chelicerata</taxon>
        <taxon>Arachnida</taxon>
        <taxon>Acari</taxon>
        <taxon>Acariformes</taxon>
        <taxon>Trombidiformes</taxon>
        <taxon>Prostigmata</taxon>
        <taxon>Anystina</taxon>
        <taxon>Parasitengona</taxon>
        <taxon>Trombidioidea</taxon>
        <taxon>Trombidiidae</taxon>
        <taxon>Dinothrombium</taxon>
    </lineage>
</organism>
<proteinExistence type="predicted"/>
<evidence type="ECO:0000313" key="2">
    <source>
        <dbReference type="EMBL" id="RWS02632.1"/>
    </source>
</evidence>
<protein>
    <submittedName>
        <fullName evidence="2">Uncharacterized protein</fullName>
    </submittedName>
</protein>
<reference evidence="2 3" key="1">
    <citation type="journal article" date="2018" name="Gigascience">
        <title>Genomes of trombidid mites reveal novel predicted allergens and laterally-transferred genes associated with secondary metabolism.</title>
        <authorList>
            <person name="Dong X."/>
            <person name="Chaisiri K."/>
            <person name="Xia D."/>
            <person name="Armstrong S.D."/>
            <person name="Fang Y."/>
            <person name="Donnelly M.J."/>
            <person name="Kadowaki T."/>
            <person name="McGarry J.W."/>
            <person name="Darby A.C."/>
            <person name="Makepeace B.L."/>
        </authorList>
    </citation>
    <scope>NUCLEOTIDE SEQUENCE [LARGE SCALE GENOMIC DNA]</scope>
    <source>
        <strain evidence="2">UoL-WK</strain>
    </source>
</reference>
<accession>A0A443QHY2</accession>
<dbReference type="EMBL" id="NCKU01007443">
    <property type="protein sequence ID" value="RWS02632.1"/>
    <property type="molecule type" value="Genomic_DNA"/>
</dbReference>
<keyword evidence="3" id="KW-1185">Reference proteome</keyword>
<evidence type="ECO:0000313" key="3">
    <source>
        <dbReference type="Proteomes" id="UP000285301"/>
    </source>
</evidence>
<feature type="region of interest" description="Disordered" evidence="1">
    <location>
        <begin position="1"/>
        <end position="20"/>
    </location>
</feature>
<dbReference type="AlphaFoldDB" id="A0A443QHY2"/>
<evidence type="ECO:0000256" key="1">
    <source>
        <dbReference type="SAM" id="MobiDB-lite"/>
    </source>
</evidence>
<dbReference type="Proteomes" id="UP000285301">
    <property type="component" value="Unassembled WGS sequence"/>
</dbReference>
<gene>
    <name evidence="2" type="ORF">B4U79_14729</name>
</gene>